<dbReference type="PANTHER" id="PTHR33048:SF2">
    <property type="entry name" value="SRPK"/>
    <property type="match status" value="1"/>
</dbReference>
<evidence type="ECO:0000256" key="1">
    <source>
        <dbReference type="ARBA" id="ARBA00004141"/>
    </source>
</evidence>
<sequence>MGSTQVYHDPTYMKEVWGLFGVGVAVLLARFAVRLRTVGFRQFAGDDYISILVLACYAADAITVTITYFEGTNVDFSEDEVSRLTAAQIKSVEYGSRMQLLAWYTYVTLIWGLKGCMLFFFGRLTFGLTQERYVKALGVTCGITYLAMLLTITTSCHPIHLNWQVRPKPPEHCELRIQNFYVCTVLNVTTDAALLAVPLPLLWKLRVPLRKKITLGLLLSSGIFIITAAIVRIIMTLKSNPSATTINRWGVRETITMICAVNAPILKPLTMKSFYTRGFRLSGSHLRWCLQPDAEAEGSDSNGKSSDGTSKSKNGSSLSWPNRKVQETELMNFHESRAGSRIDTGMPPQGPIRPPTILTPIAAQLQDIERIDTRLDANQSQDDIVRQDRSFERGEYFGSMDIMERGRGPTPVPIEIIDAQPLYMSPAVGSLILPDQPDPARRRWSEQIRYGRLARQWRDLGRPVSMQWFRKASN</sequence>
<evidence type="ECO:0000256" key="4">
    <source>
        <dbReference type="ARBA" id="ARBA00023136"/>
    </source>
</evidence>
<dbReference type="GO" id="GO:0016020">
    <property type="term" value="C:membrane"/>
    <property type="evidence" value="ECO:0007669"/>
    <property type="project" value="UniProtKB-SubCell"/>
</dbReference>
<evidence type="ECO:0000256" key="5">
    <source>
        <dbReference type="ARBA" id="ARBA00038359"/>
    </source>
</evidence>
<organism evidence="9 10">
    <name type="scientific">Septoria linicola</name>
    <dbReference type="NCBI Taxonomy" id="215465"/>
    <lineage>
        <taxon>Eukaryota</taxon>
        <taxon>Fungi</taxon>
        <taxon>Dikarya</taxon>
        <taxon>Ascomycota</taxon>
        <taxon>Pezizomycotina</taxon>
        <taxon>Dothideomycetes</taxon>
        <taxon>Dothideomycetidae</taxon>
        <taxon>Mycosphaerellales</taxon>
        <taxon>Mycosphaerellaceae</taxon>
        <taxon>Septoria</taxon>
    </lineage>
</organism>
<feature type="transmembrane region" description="Helical" evidence="7">
    <location>
        <begin position="133"/>
        <end position="160"/>
    </location>
</feature>
<dbReference type="AlphaFoldDB" id="A0A9Q9AY08"/>
<feature type="compositionally biased region" description="Polar residues" evidence="6">
    <location>
        <begin position="299"/>
        <end position="320"/>
    </location>
</feature>
<feature type="transmembrane region" description="Helical" evidence="7">
    <location>
        <begin position="180"/>
        <end position="203"/>
    </location>
</feature>
<keyword evidence="2 7" id="KW-0812">Transmembrane</keyword>
<evidence type="ECO:0000313" key="9">
    <source>
        <dbReference type="EMBL" id="USW54148.1"/>
    </source>
</evidence>
<protein>
    <recommendedName>
        <fullName evidence="8">Rhodopsin domain-containing protein</fullName>
    </recommendedName>
</protein>
<feature type="transmembrane region" description="Helical" evidence="7">
    <location>
        <begin position="48"/>
        <end position="69"/>
    </location>
</feature>
<comment type="similarity">
    <text evidence="5">Belongs to the SAT4 family.</text>
</comment>
<feature type="transmembrane region" description="Helical" evidence="7">
    <location>
        <begin position="215"/>
        <end position="235"/>
    </location>
</feature>
<dbReference type="Pfam" id="PF20684">
    <property type="entry name" value="Fung_rhodopsin"/>
    <property type="match status" value="1"/>
</dbReference>
<keyword evidence="3 7" id="KW-1133">Transmembrane helix</keyword>
<gene>
    <name evidence="9" type="ORF">Slin15195_G074670</name>
</gene>
<reference evidence="9" key="1">
    <citation type="submission" date="2022-06" db="EMBL/GenBank/DDBJ databases">
        <title>Complete genome sequences of two strains of the flax pathogen Septoria linicola.</title>
        <authorList>
            <person name="Lapalu N."/>
            <person name="Simon A."/>
            <person name="Demenou B."/>
            <person name="Paumier D."/>
            <person name="Guillot M.-P."/>
            <person name="Gout L."/>
            <person name="Valade R."/>
        </authorList>
    </citation>
    <scope>NUCLEOTIDE SEQUENCE</scope>
    <source>
        <strain evidence="9">SE15195</strain>
    </source>
</reference>
<evidence type="ECO:0000256" key="6">
    <source>
        <dbReference type="SAM" id="MobiDB-lite"/>
    </source>
</evidence>
<feature type="transmembrane region" description="Helical" evidence="7">
    <location>
        <begin position="16"/>
        <end position="36"/>
    </location>
</feature>
<feature type="domain" description="Rhodopsin" evidence="8">
    <location>
        <begin position="30"/>
        <end position="270"/>
    </location>
</feature>
<accession>A0A9Q9AY08</accession>
<evidence type="ECO:0000313" key="10">
    <source>
        <dbReference type="Proteomes" id="UP001056384"/>
    </source>
</evidence>
<dbReference type="PANTHER" id="PTHR33048">
    <property type="entry name" value="PTH11-LIKE INTEGRAL MEMBRANE PROTEIN (AFU_ORTHOLOGUE AFUA_5G11245)"/>
    <property type="match status" value="1"/>
</dbReference>
<name>A0A9Q9AY08_9PEZI</name>
<evidence type="ECO:0000256" key="7">
    <source>
        <dbReference type="SAM" id="Phobius"/>
    </source>
</evidence>
<evidence type="ECO:0000256" key="2">
    <source>
        <dbReference type="ARBA" id="ARBA00022692"/>
    </source>
</evidence>
<dbReference type="EMBL" id="CP099423">
    <property type="protein sequence ID" value="USW54148.1"/>
    <property type="molecule type" value="Genomic_DNA"/>
</dbReference>
<feature type="region of interest" description="Disordered" evidence="6">
    <location>
        <begin position="294"/>
        <end position="325"/>
    </location>
</feature>
<comment type="subcellular location">
    <subcellularLocation>
        <location evidence="1">Membrane</location>
        <topology evidence="1">Multi-pass membrane protein</topology>
    </subcellularLocation>
</comment>
<dbReference type="Proteomes" id="UP001056384">
    <property type="component" value="Chromosome 6"/>
</dbReference>
<keyword evidence="4 7" id="KW-0472">Membrane</keyword>
<evidence type="ECO:0000259" key="8">
    <source>
        <dbReference type="Pfam" id="PF20684"/>
    </source>
</evidence>
<dbReference type="InterPro" id="IPR049326">
    <property type="entry name" value="Rhodopsin_dom_fungi"/>
</dbReference>
<dbReference type="InterPro" id="IPR052337">
    <property type="entry name" value="SAT4-like"/>
</dbReference>
<keyword evidence="10" id="KW-1185">Reference proteome</keyword>
<feature type="transmembrane region" description="Helical" evidence="7">
    <location>
        <begin position="101"/>
        <end position="121"/>
    </location>
</feature>
<proteinExistence type="inferred from homology"/>
<evidence type="ECO:0000256" key="3">
    <source>
        <dbReference type="ARBA" id="ARBA00022989"/>
    </source>
</evidence>